<dbReference type="EMBL" id="JAUJYO010000009">
    <property type="protein sequence ID" value="KAK1308892.1"/>
    <property type="molecule type" value="Genomic_DNA"/>
</dbReference>
<dbReference type="InterPro" id="IPR008637">
    <property type="entry name" value="HR_lesion"/>
</dbReference>
<accession>A0AAV9E678</accession>
<gene>
    <name evidence="3" type="ORF">QJS10_CPA09g01757</name>
</gene>
<evidence type="ECO:0008006" key="5">
    <source>
        <dbReference type="Google" id="ProtNLM"/>
    </source>
</evidence>
<protein>
    <recommendedName>
        <fullName evidence="5">HR-like lesion-inducer</fullName>
    </recommendedName>
</protein>
<feature type="signal peptide" evidence="2">
    <location>
        <begin position="1"/>
        <end position="22"/>
    </location>
</feature>
<organism evidence="3 4">
    <name type="scientific">Acorus calamus</name>
    <name type="common">Sweet flag</name>
    <dbReference type="NCBI Taxonomy" id="4465"/>
    <lineage>
        <taxon>Eukaryota</taxon>
        <taxon>Viridiplantae</taxon>
        <taxon>Streptophyta</taxon>
        <taxon>Embryophyta</taxon>
        <taxon>Tracheophyta</taxon>
        <taxon>Spermatophyta</taxon>
        <taxon>Magnoliopsida</taxon>
        <taxon>Liliopsida</taxon>
        <taxon>Acoraceae</taxon>
        <taxon>Acorus</taxon>
    </lineage>
</organism>
<keyword evidence="1" id="KW-1133">Transmembrane helix</keyword>
<evidence type="ECO:0000256" key="1">
    <source>
        <dbReference type="SAM" id="Phobius"/>
    </source>
</evidence>
<dbReference type="PANTHER" id="PTHR31474:SF1">
    <property type="entry name" value="EXPRESSED PROTEIN"/>
    <property type="match status" value="1"/>
</dbReference>
<reference evidence="3" key="1">
    <citation type="journal article" date="2023" name="Nat. Commun.">
        <title>Diploid and tetraploid genomes of Acorus and the evolution of monocots.</title>
        <authorList>
            <person name="Ma L."/>
            <person name="Liu K.W."/>
            <person name="Li Z."/>
            <person name="Hsiao Y.Y."/>
            <person name="Qi Y."/>
            <person name="Fu T."/>
            <person name="Tang G.D."/>
            <person name="Zhang D."/>
            <person name="Sun W.H."/>
            <person name="Liu D.K."/>
            <person name="Li Y."/>
            <person name="Chen G.Z."/>
            <person name="Liu X.D."/>
            <person name="Liao X.Y."/>
            <person name="Jiang Y.T."/>
            <person name="Yu X."/>
            <person name="Hao Y."/>
            <person name="Huang J."/>
            <person name="Zhao X.W."/>
            <person name="Ke S."/>
            <person name="Chen Y.Y."/>
            <person name="Wu W.L."/>
            <person name="Hsu J.L."/>
            <person name="Lin Y.F."/>
            <person name="Huang M.D."/>
            <person name="Li C.Y."/>
            <person name="Huang L."/>
            <person name="Wang Z.W."/>
            <person name="Zhao X."/>
            <person name="Zhong W.Y."/>
            <person name="Peng D.H."/>
            <person name="Ahmad S."/>
            <person name="Lan S."/>
            <person name="Zhang J.S."/>
            <person name="Tsai W.C."/>
            <person name="Van de Peer Y."/>
            <person name="Liu Z.J."/>
        </authorList>
    </citation>
    <scope>NUCLEOTIDE SEQUENCE</scope>
    <source>
        <strain evidence="3">CP</strain>
    </source>
</reference>
<keyword evidence="1" id="KW-0812">Transmembrane</keyword>
<proteinExistence type="predicted"/>
<dbReference type="PANTHER" id="PTHR31474">
    <property type="entry name" value="HR-LIKE LESION-INDUCER"/>
    <property type="match status" value="1"/>
</dbReference>
<keyword evidence="4" id="KW-1185">Reference proteome</keyword>
<reference evidence="3" key="2">
    <citation type="submission" date="2023-06" db="EMBL/GenBank/DDBJ databases">
        <authorList>
            <person name="Ma L."/>
            <person name="Liu K.-W."/>
            <person name="Li Z."/>
            <person name="Hsiao Y.-Y."/>
            <person name="Qi Y."/>
            <person name="Fu T."/>
            <person name="Tang G."/>
            <person name="Zhang D."/>
            <person name="Sun W.-H."/>
            <person name="Liu D.-K."/>
            <person name="Li Y."/>
            <person name="Chen G.-Z."/>
            <person name="Liu X.-D."/>
            <person name="Liao X.-Y."/>
            <person name="Jiang Y.-T."/>
            <person name="Yu X."/>
            <person name="Hao Y."/>
            <person name="Huang J."/>
            <person name="Zhao X.-W."/>
            <person name="Ke S."/>
            <person name="Chen Y.-Y."/>
            <person name="Wu W.-L."/>
            <person name="Hsu J.-L."/>
            <person name="Lin Y.-F."/>
            <person name="Huang M.-D."/>
            <person name="Li C.-Y."/>
            <person name="Huang L."/>
            <person name="Wang Z.-W."/>
            <person name="Zhao X."/>
            <person name="Zhong W.-Y."/>
            <person name="Peng D.-H."/>
            <person name="Ahmad S."/>
            <person name="Lan S."/>
            <person name="Zhang J.-S."/>
            <person name="Tsai W.-C."/>
            <person name="Van De Peer Y."/>
            <person name="Liu Z.-J."/>
        </authorList>
    </citation>
    <scope>NUCLEOTIDE SEQUENCE</scope>
    <source>
        <strain evidence="3">CP</strain>
        <tissue evidence="3">Leaves</tissue>
    </source>
</reference>
<dbReference type="AlphaFoldDB" id="A0AAV9E678"/>
<dbReference type="Pfam" id="PF05514">
    <property type="entry name" value="HR_lesion"/>
    <property type="match status" value="1"/>
</dbReference>
<feature type="chain" id="PRO_5043451645" description="HR-like lesion-inducer" evidence="2">
    <location>
        <begin position="23"/>
        <end position="158"/>
    </location>
</feature>
<name>A0AAV9E678_ACOCL</name>
<comment type="caution">
    <text evidence="3">The sequence shown here is derived from an EMBL/GenBank/DDBJ whole genome shotgun (WGS) entry which is preliminary data.</text>
</comment>
<evidence type="ECO:0000313" key="3">
    <source>
        <dbReference type="EMBL" id="KAK1308892.1"/>
    </source>
</evidence>
<feature type="transmembrane region" description="Helical" evidence="1">
    <location>
        <begin position="119"/>
        <end position="138"/>
    </location>
</feature>
<dbReference type="Proteomes" id="UP001180020">
    <property type="component" value="Unassembled WGS sequence"/>
</dbReference>
<sequence length="158" mass="17278">MGFFSFAGRVLFASVFLLSAYLEFNEFGVDGGPAAKAFTPKFNQFKNHVTTFSGFPVPEVDMKHIIAASIALKGVGGLLFILSSSFGAYLLLLQLLVVTPIVCDFYNFDKDKPESIQLLVKFTQNLAFVGALIFFLAMKSSIPKRQPKKKGGPKAKAQ</sequence>
<evidence type="ECO:0000256" key="2">
    <source>
        <dbReference type="SAM" id="SignalP"/>
    </source>
</evidence>
<keyword evidence="2" id="KW-0732">Signal</keyword>
<keyword evidence="1" id="KW-0472">Membrane</keyword>
<evidence type="ECO:0000313" key="4">
    <source>
        <dbReference type="Proteomes" id="UP001180020"/>
    </source>
</evidence>